<evidence type="ECO:0000256" key="3">
    <source>
        <dbReference type="ARBA" id="ARBA00022553"/>
    </source>
</evidence>
<organism evidence="8 9">
    <name type="scientific">Marinifilum breve</name>
    <dbReference type="NCBI Taxonomy" id="2184082"/>
    <lineage>
        <taxon>Bacteria</taxon>
        <taxon>Pseudomonadati</taxon>
        <taxon>Bacteroidota</taxon>
        <taxon>Bacteroidia</taxon>
        <taxon>Marinilabiliales</taxon>
        <taxon>Marinifilaceae</taxon>
    </lineage>
</organism>
<dbReference type="PRINTS" id="PR00344">
    <property type="entry name" value="BCTRLSENSOR"/>
</dbReference>
<accession>A0A2V4A4G3</accession>
<sequence length="99" mass="9746">GGTITLSVGHRVGGGIEIAVTDTGAGMRPVDIARILATTPGAAGPAPIRIAGGHPGAGIGLPLVRQLIEAHGGALSIDSVAGRGTRVSLLFPSDRVVRP</sequence>
<dbReference type="EC" id="2.7.13.3" evidence="2"/>
<dbReference type="InterPro" id="IPR005467">
    <property type="entry name" value="His_kinase_dom"/>
</dbReference>
<dbReference type="PANTHER" id="PTHR44936">
    <property type="entry name" value="SENSOR PROTEIN CREC"/>
    <property type="match status" value="1"/>
</dbReference>
<evidence type="ECO:0000256" key="6">
    <source>
        <dbReference type="ARBA" id="ARBA00023012"/>
    </source>
</evidence>
<dbReference type="GO" id="GO:0004673">
    <property type="term" value="F:protein histidine kinase activity"/>
    <property type="evidence" value="ECO:0007669"/>
    <property type="project" value="UniProtKB-EC"/>
</dbReference>
<dbReference type="InterPro" id="IPR004358">
    <property type="entry name" value="Sig_transdc_His_kin-like_C"/>
</dbReference>
<dbReference type="RefSeq" id="WP_133250150.1">
    <property type="nucleotide sequence ID" value="NZ_QFLI01000104.1"/>
</dbReference>
<feature type="domain" description="Histidine kinase" evidence="7">
    <location>
        <begin position="1"/>
        <end position="95"/>
    </location>
</feature>
<comment type="catalytic activity">
    <reaction evidence="1">
        <text>ATP + protein L-histidine = ADP + protein N-phospho-L-histidine.</text>
        <dbReference type="EC" id="2.7.13.3"/>
    </reaction>
</comment>
<dbReference type="InterPro" id="IPR003594">
    <property type="entry name" value="HATPase_dom"/>
</dbReference>
<dbReference type="GO" id="GO:0000160">
    <property type="term" value="P:phosphorelay signal transduction system"/>
    <property type="evidence" value="ECO:0007669"/>
    <property type="project" value="UniProtKB-KW"/>
</dbReference>
<evidence type="ECO:0000313" key="9">
    <source>
        <dbReference type="Proteomes" id="UP000248079"/>
    </source>
</evidence>
<evidence type="ECO:0000256" key="5">
    <source>
        <dbReference type="ARBA" id="ARBA00022777"/>
    </source>
</evidence>
<dbReference type="InterPro" id="IPR036890">
    <property type="entry name" value="HATPase_C_sf"/>
</dbReference>
<evidence type="ECO:0000256" key="1">
    <source>
        <dbReference type="ARBA" id="ARBA00000085"/>
    </source>
</evidence>
<dbReference type="Proteomes" id="UP000248079">
    <property type="component" value="Unassembled WGS sequence"/>
</dbReference>
<feature type="non-terminal residue" evidence="8">
    <location>
        <position position="1"/>
    </location>
</feature>
<dbReference type="EMBL" id="QFLI01000104">
    <property type="protein sequence ID" value="PXX93888.1"/>
    <property type="molecule type" value="Genomic_DNA"/>
</dbReference>
<keyword evidence="3" id="KW-0597">Phosphoprotein</keyword>
<keyword evidence="5" id="KW-0418">Kinase</keyword>
<dbReference type="SUPFAM" id="SSF55874">
    <property type="entry name" value="ATPase domain of HSP90 chaperone/DNA topoisomerase II/histidine kinase"/>
    <property type="match status" value="1"/>
</dbReference>
<evidence type="ECO:0000256" key="4">
    <source>
        <dbReference type="ARBA" id="ARBA00022679"/>
    </source>
</evidence>
<evidence type="ECO:0000313" key="8">
    <source>
        <dbReference type="EMBL" id="PXX93888.1"/>
    </source>
</evidence>
<evidence type="ECO:0000259" key="7">
    <source>
        <dbReference type="PROSITE" id="PS50109"/>
    </source>
</evidence>
<dbReference type="OrthoDB" id="9786919at2"/>
<gene>
    <name evidence="8" type="ORF">DF185_23135</name>
</gene>
<dbReference type="PROSITE" id="PS50109">
    <property type="entry name" value="HIS_KIN"/>
    <property type="match status" value="1"/>
</dbReference>
<proteinExistence type="predicted"/>
<dbReference type="Gene3D" id="3.30.565.10">
    <property type="entry name" value="Histidine kinase-like ATPase, C-terminal domain"/>
    <property type="match status" value="1"/>
</dbReference>
<evidence type="ECO:0000256" key="2">
    <source>
        <dbReference type="ARBA" id="ARBA00012438"/>
    </source>
</evidence>
<dbReference type="Pfam" id="PF02518">
    <property type="entry name" value="HATPase_c"/>
    <property type="match status" value="1"/>
</dbReference>
<keyword evidence="6" id="KW-0902">Two-component regulatory system</keyword>
<keyword evidence="9" id="KW-1185">Reference proteome</keyword>
<keyword evidence="4" id="KW-0808">Transferase</keyword>
<dbReference type="InterPro" id="IPR050980">
    <property type="entry name" value="2C_sensor_his_kinase"/>
</dbReference>
<protein>
    <recommendedName>
        <fullName evidence="2">histidine kinase</fullName>
        <ecNumber evidence="2">2.7.13.3</ecNumber>
    </recommendedName>
</protein>
<reference evidence="8 9" key="1">
    <citation type="submission" date="2018-05" db="EMBL/GenBank/DDBJ databases">
        <title>Marinifilum breve JC075T sp. nov., a marine bacterium isolated from Yongle Blue Hole in the South China Sea.</title>
        <authorList>
            <person name="Fu T."/>
        </authorList>
    </citation>
    <scope>NUCLEOTIDE SEQUENCE [LARGE SCALE GENOMIC DNA]</scope>
    <source>
        <strain evidence="8 9">JC075</strain>
    </source>
</reference>
<dbReference type="PANTHER" id="PTHR44936:SF9">
    <property type="entry name" value="SENSOR PROTEIN CREC"/>
    <property type="match status" value="1"/>
</dbReference>
<dbReference type="AlphaFoldDB" id="A0A2V4A4G3"/>
<name>A0A2V4A4G3_9BACT</name>
<comment type="caution">
    <text evidence="8">The sequence shown here is derived from an EMBL/GenBank/DDBJ whole genome shotgun (WGS) entry which is preliminary data.</text>
</comment>